<feature type="domain" description="J" evidence="3">
    <location>
        <begin position="48"/>
        <end position="113"/>
    </location>
</feature>
<keyword evidence="2" id="KW-0472">Membrane</keyword>
<dbReference type="InterPro" id="IPR036869">
    <property type="entry name" value="J_dom_sf"/>
</dbReference>
<dbReference type="SMART" id="SM00271">
    <property type="entry name" value="DnaJ"/>
    <property type="match status" value="1"/>
</dbReference>
<name>A0ABN7UG53_GIGMA</name>
<dbReference type="PANTHER" id="PTHR44873">
    <property type="entry name" value="DNAJ HOMOLOG SUBFAMILY C MEMBER 30, MITOCHONDRIAL"/>
    <property type="match status" value="1"/>
</dbReference>
<evidence type="ECO:0000256" key="1">
    <source>
        <dbReference type="SAM" id="MobiDB-lite"/>
    </source>
</evidence>
<evidence type="ECO:0000313" key="4">
    <source>
        <dbReference type="EMBL" id="CAG8588478.1"/>
    </source>
</evidence>
<accession>A0ABN7UG53</accession>
<proteinExistence type="predicted"/>
<dbReference type="Gene3D" id="1.10.287.110">
    <property type="entry name" value="DnaJ domain"/>
    <property type="match status" value="1"/>
</dbReference>
<organism evidence="4 5">
    <name type="scientific">Gigaspora margarita</name>
    <dbReference type="NCBI Taxonomy" id="4874"/>
    <lineage>
        <taxon>Eukaryota</taxon>
        <taxon>Fungi</taxon>
        <taxon>Fungi incertae sedis</taxon>
        <taxon>Mucoromycota</taxon>
        <taxon>Glomeromycotina</taxon>
        <taxon>Glomeromycetes</taxon>
        <taxon>Diversisporales</taxon>
        <taxon>Gigasporaceae</taxon>
        <taxon>Gigaspora</taxon>
    </lineage>
</organism>
<dbReference type="PRINTS" id="PR00625">
    <property type="entry name" value="JDOMAIN"/>
</dbReference>
<feature type="region of interest" description="Disordered" evidence="1">
    <location>
        <begin position="107"/>
        <end position="132"/>
    </location>
</feature>
<keyword evidence="5" id="KW-1185">Reference proteome</keyword>
<evidence type="ECO:0000256" key="2">
    <source>
        <dbReference type="SAM" id="Phobius"/>
    </source>
</evidence>
<dbReference type="InterPro" id="IPR001623">
    <property type="entry name" value="DnaJ_domain"/>
</dbReference>
<dbReference type="SUPFAM" id="SSF46565">
    <property type="entry name" value="Chaperone J-domain"/>
    <property type="match status" value="1"/>
</dbReference>
<dbReference type="EMBL" id="CAJVQB010002825">
    <property type="protein sequence ID" value="CAG8588478.1"/>
    <property type="molecule type" value="Genomic_DNA"/>
</dbReference>
<feature type="transmembrane region" description="Helical" evidence="2">
    <location>
        <begin position="215"/>
        <end position="235"/>
    </location>
</feature>
<dbReference type="Proteomes" id="UP000789901">
    <property type="component" value="Unassembled WGS sequence"/>
</dbReference>
<dbReference type="PROSITE" id="PS50076">
    <property type="entry name" value="DNAJ_2"/>
    <property type="match status" value="1"/>
</dbReference>
<dbReference type="CDD" id="cd06257">
    <property type="entry name" value="DnaJ"/>
    <property type="match status" value="1"/>
</dbReference>
<gene>
    <name evidence="4" type="ORF">GMARGA_LOCUS6292</name>
</gene>
<dbReference type="Pfam" id="PF00226">
    <property type="entry name" value="DnaJ"/>
    <property type="match status" value="1"/>
</dbReference>
<evidence type="ECO:0000313" key="5">
    <source>
        <dbReference type="Proteomes" id="UP000789901"/>
    </source>
</evidence>
<feature type="non-terminal residue" evidence="4">
    <location>
        <position position="1"/>
    </location>
</feature>
<dbReference type="InterPro" id="IPR053025">
    <property type="entry name" value="Mito_ATP_Synthase-Asso"/>
</dbReference>
<keyword evidence="2" id="KW-0812">Transmembrane</keyword>
<sequence>RSRKMGQSRNTLSYVTTVNIRLINKRLYYFTAPQQLRLMSSTFVNYRRHYDALEISKDADQKLIKTQFYKLSKKYHPDVNFNDDQAHNKFLQINEAYSILGNEQSRRDYDRSLSQQSASHNSGNIMNKTSIHFRPRVRRRRQNYGMYGNSSEGTTFESNFESEQKYQEHRKKLKFNFNEHFQRHYEVEKKRAQASADKEKEMEMIKESFQVSRRFTRVFLFVGLVMIIENVITSLEMIPVRMSEPKIIPKEPNTNNTADKIMEFHGTDKTSKI</sequence>
<protein>
    <submittedName>
        <fullName evidence="4">12630_t:CDS:1</fullName>
    </submittedName>
</protein>
<comment type="caution">
    <text evidence="4">The sequence shown here is derived from an EMBL/GenBank/DDBJ whole genome shotgun (WGS) entry which is preliminary data.</text>
</comment>
<feature type="compositionally biased region" description="Polar residues" evidence="1">
    <location>
        <begin position="112"/>
        <end position="130"/>
    </location>
</feature>
<keyword evidence="2" id="KW-1133">Transmembrane helix</keyword>
<reference evidence="4 5" key="1">
    <citation type="submission" date="2021-06" db="EMBL/GenBank/DDBJ databases">
        <authorList>
            <person name="Kallberg Y."/>
            <person name="Tangrot J."/>
            <person name="Rosling A."/>
        </authorList>
    </citation>
    <scope>NUCLEOTIDE SEQUENCE [LARGE SCALE GENOMIC DNA]</scope>
    <source>
        <strain evidence="4 5">120-4 pot B 10/14</strain>
    </source>
</reference>
<evidence type="ECO:0000259" key="3">
    <source>
        <dbReference type="PROSITE" id="PS50076"/>
    </source>
</evidence>
<dbReference type="PANTHER" id="PTHR44873:SF1">
    <property type="entry name" value="DNAJ HOMOLOG SUBFAMILY C MEMBER 30, MITOCHONDRIAL"/>
    <property type="match status" value="1"/>
</dbReference>